<dbReference type="PROSITE" id="PS51186">
    <property type="entry name" value="GNAT"/>
    <property type="match status" value="1"/>
</dbReference>
<dbReference type="RefSeq" id="WP_099413560.1">
    <property type="nucleotide sequence ID" value="NZ_PDYH01000042.1"/>
</dbReference>
<dbReference type="InterPro" id="IPR051531">
    <property type="entry name" value="N-acetyltransferase"/>
</dbReference>
<proteinExistence type="predicted"/>
<evidence type="ECO:0000313" key="3">
    <source>
        <dbReference type="Proteomes" id="UP000224317"/>
    </source>
</evidence>
<dbReference type="EMBL" id="PDYH01000042">
    <property type="protein sequence ID" value="PHU39578.1"/>
    <property type="molecule type" value="Genomic_DNA"/>
</dbReference>
<evidence type="ECO:0000313" key="2">
    <source>
        <dbReference type="EMBL" id="PHU39578.1"/>
    </source>
</evidence>
<reference evidence="2" key="1">
    <citation type="submission" date="2017-10" db="EMBL/GenBank/DDBJ databases">
        <title>Resolving the taxonomy of Roseburia spp., Eubacterium rectale and Agathobacter spp. through phylogenomic analysis.</title>
        <authorList>
            <person name="Sheridan P.O."/>
            <person name="Walker A.W."/>
            <person name="Duncan S.H."/>
            <person name="Scott K.P."/>
            <person name="Toole P.W.O."/>
            <person name="Luis P."/>
            <person name="Flint H.J."/>
        </authorList>
    </citation>
    <scope>NUCLEOTIDE SEQUENCE [LARGE SCALE GENOMIC DNA]</scope>
    <source>
        <strain evidence="2">JK10</strain>
    </source>
</reference>
<dbReference type="InterPro" id="IPR000182">
    <property type="entry name" value="GNAT_dom"/>
</dbReference>
<dbReference type="AlphaFoldDB" id="A0A2G3E8E9"/>
<feature type="domain" description="N-acetyltransferase" evidence="1">
    <location>
        <begin position="8"/>
        <end position="151"/>
    </location>
</feature>
<sequence length="151" mass="17263">MIIETKRLTIHTMSESEMRCLIEKQTDKELIKAYSEMLQESLDHRDAWEWYATWAIEQKDGTHIGDLCFKGLNEDGSVEIGYGITEENQGKGYATEAVEAVITWALNQSGVRQVEAETEQDNKKSQRVLEKCGFSPLGINGEEGPRFYRRV</sequence>
<dbReference type="PANTHER" id="PTHR43792:SF13">
    <property type="entry name" value="ACETYLTRANSFERASE"/>
    <property type="match status" value="1"/>
</dbReference>
<protein>
    <submittedName>
        <fullName evidence="2">N-acetyltransferase</fullName>
    </submittedName>
</protein>
<keyword evidence="3" id="KW-1185">Reference proteome</keyword>
<dbReference type="SUPFAM" id="SSF55729">
    <property type="entry name" value="Acyl-CoA N-acyltransferases (Nat)"/>
    <property type="match status" value="1"/>
</dbReference>
<dbReference type="InterPro" id="IPR016181">
    <property type="entry name" value="Acyl_CoA_acyltransferase"/>
</dbReference>
<dbReference type="Gene3D" id="3.40.630.30">
    <property type="match status" value="1"/>
</dbReference>
<organism evidence="2 3">
    <name type="scientific">Pseudobutyrivibrio ruminis</name>
    <dbReference type="NCBI Taxonomy" id="46206"/>
    <lineage>
        <taxon>Bacteria</taxon>
        <taxon>Bacillati</taxon>
        <taxon>Bacillota</taxon>
        <taxon>Clostridia</taxon>
        <taxon>Lachnospirales</taxon>
        <taxon>Lachnospiraceae</taxon>
        <taxon>Pseudobutyrivibrio</taxon>
    </lineage>
</organism>
<dbReference type="GO" id="GO:0016747">
    <property type="term" value="F:acyltransferase activity, transferring groups other than amino-acyl groups"/>
    <property type="evidence" value="ECO:0007669"/>
    <property type="project" value="InterPro"/>
</dbReference>
<gene>
    <name evidence="2" type="ORF">CSX00_09680</name>
</gene>
<dbReference type="PANTHER" id="PTHR43792">
    <property type="entry name" value="GNAT FAMILY, PUTATIVE (AFU_ORTHOLOGUE AFUA_3G00765)-RELATED-RELATED"/>
    <property type="match status" value="1"/>
</dbReference>
<comment type="caution">
    <text evidence="2">The sequence shown here is derived from an EMBL/GenBank/DDBJ whole genome shotgun (WGS) entry which is preliminary data.</text>
</comment>
<name>A0A2G3E8E9_9FIRM</name>
<evidence type="ECO:0000259" key="1">
    <source>
        <dbReference type="PROSITE" id="PS51186"/>
    </source>
</evidence>
<accession>A0A2G3E8E9</accession>
<dbReference type="Pfam" id="PF13302">
    <property type="entry name" value="Acetyltransf_3"/>
    <property type="match status" value="1"/>
</dbReference>
<dbReference type="Proteomes" id="UP000224317">
    <property type="component" value="Unassembled WGS sequence"/>
</dbReference>